<evidence type="ECO:0000259" key="1">
    <source>
        <dbReference type="Pfam" id="PF11396"/>
    </source>
</evidence>
<feature type="domain" description="Putative beta-lactamase-inhibitor-like PepSY-like" evidence="1">
    <location>
        <begin position="211"/>
        <end position="238"/>
    </location>
</feature>
<dbReference type="SUPFAM" id="SSF160574">
    <property type="entry name" value="BT0923-like"/>
    <property type="match status" value="2"/>
</dbReference>
<dbReference type="EMBL" id="PHFL01000067">
    <property type="protein sequence ID" value="RFM23286.1"/>
    <property type="molecule type" value="Genomic_DNA"/>
</dbReference>
<name>A0A395LXH3_9BACT</name>
<dbReference type="Gene3D" id="3.10.450.360">
    <property type="match status" value="2"/>
</dbReference>
<feature type="domain" description="Putative beta-lactamase-inhibitor-like PepSY-like" evidence="1">
    <location>
        <begin position="83"/>
        <end position="144"/>
    </location>
</feature>
<dbReference type="Proteomes" id="UP000266389">
    <property type="component" value="Unassembled WGS sequence"/>
</dbReference>
<reference evidence="2 3" key="1">
    <citation type="journal article" date="2011" name="ISME J.">
        <title>Community ecology of hot spring cyanobacterial mats: predominant populations and their functional potential.</title>
        <authorList>
            <person name="Klatt C.G."/>
            <person name="Wood J.M."/>
            <person name="Rusch D.B."/>
            <person name="Bateson M.M."/>
            <person name="Hamamura N."/>
            <person name="Heidelberg J.F."/>
            <person name="Grossman A.R."/>
            <person name="Bhaya D."/>
            <person name="Cohan F.M."/>
            <person name="Kuhl M."/>
            <person name="Bryant D.A."/>
            <person name="Ward D.M."/>
        </authorList>
    </citation>
    <scope>NUCLEOTIDE SEQUENCE [LARGE SCALE GENOMIC DNA]</scope>
    <source>
        <strain evidence="2">OS</strain>
    </source>
</reference>
<dbReference type="AlphaFoldDB" id="A0A395LXH3"/>
<protein>
    <recommendedName>
        <fullName evidence="1">Putative beta-lactamase-inhibitor-like PepSY-like domain-containing protein</fullName>
    </recommendedName>
</protein>
<gene>
    <name evidence="2" type="ORF">D0433_11475</name>
</gene>
<sequence>MLIFLQERRLPLSLCGWQMRNRLIYLPISSITEWFAIPMVNLRVISLAAPFVLCTSLFALSLVQAQSLPTKKKSDISAPAPQAKTVSLSNIPHAVATAFCETYPNAALVSATWVERNAETCIKLHTSEGTKTRDLLYRLSGELIEMAETISPIALPEAVKETIHEEFSRAEILSAKRLVSAAPTLYEVTLSFGAEKETLIYDAKGVLVRKVEHLPRAVQKAFEAQYPRAEILAFSKQDEDGFVRWVIESREGQSHREIVYAETGEVVAISERLFPIDLPEAIKETLAESFSGSTLITAKRLTQVQYHISVSDSSGNTMLALDATGKLLDMDAQSEHVLLSLATSPAPSQDLKAEEDAIAPIPVALPDPEVDLAVALKPIKVEEPLAAIAAEKKERPVIIVRRYYAPSLGWIPPIMRLWRPSWWW</sequence>
<accession>A0A395LXH3</accession>
<evidence type="ECO:0000313" key="2">
    <source>
        <dbReference type="EMBL" id="RFM23286.1"/>
    </source>
</evidence>
<proteinExistence type="predicted"/>
<dbReference type="Pfam" id="PF11396">
    <property type="entry name" value="PepSY_like"/>
    <property type="match status" value="4"/>
</dbReference>
<dbReference type="InterPro" id="IPR021533">
    <property type="entry name" value="PepSY-like"/>
</dbReference>
<comment type="caution">
    <text evidence="2">The sequence shown here is derived from an EMBL/GenBank/DDBJ whole genome shotgun (WGS) entry which is preliminary data.</text>
</comment>
<evidence type="ECO:0000313" key="3">
    <source>
        <dbReference type="Proteomes" id="UP000266389"/>
    </source>
</evidence>
<feature type="domain" description="Putative beta-lactamase-inhibitor-like PepSY-like" evidence="1">
    <location>
        <begin position="277"/>
        <end position="328"/>
    </location>
</feature>
<feature type="domain" description="Putative beta-lactamase-inhibitor-like PepSY-like" evidence="1">
    <location>
        <begin position="148"/>
        <end position="208"/>
    </location>
</feature>
<organism evidence="2 3">
    <name type="scientific">Candidatus Thermochlorobacter aerophilus</name>
    <dbReference type="NCBI Taxonomy" id="1868324"/>
    <lineage>
        <taxon>Bacteria</taxon>
        <taxon>Pseudomonadati</taxon>
        <taxon>Chlorobiota</taxon>
        <taxon>Chlorobiia</taxon>
        <taxon>Chlorobiales</taxon>
        <taxon>Candidatus Thermochlorobacteriaceae</taxon>
        <taxon>Candidatus Thermochlorobacter</taxon>
    </lineage>
</organism>